<evidence type="ECO:0000313" key="2">
    <source>
        <dbReference type="EMBL" id="SLM63851.1"/>
    </source>
</evidence>
<dbReference type="AlphaFoldDB" id="A0A375AD56"/>
<evidence type="ECO:0000313" key="3">
    <source>
        <dbReference type="Proteomes" id="UP000294820"/>
    </source>
</evidence>
<dbReference type="EMBL" id="LT615367">
    <property type="protein sequence ID" value="SLM63851.1"/>
    <property type="molecule type" value="Genomic_DNA"/>
</dbReference>
<protein>
    <submittedName>
        <fullName evidence="2">Uncharacterized protein</fullName>
    </submittedName>
</protein>
<reference evidence="2 3" key="1">
    <citation type="submission" date="2016-09" db="EMBL/GenBank/DDBJ databases">
        <authorList>
            <person name="Reverchon S."/>
            <person name="Nasser W."/>
            <person name="Leonard S."/>
            <person name="Brochier C."/>
            <person name="Duprey A."/>
        </authorList>
    </citation>
    <scope>NUCLEOTIDE SEQUENCE [LARGE SCALE GENOMIC DNA]</scope>
    <source>
        <strain evidence="2 3">174/2</strain>
    </source>
</reference>
<evidence type="ECO:0000256" key="1">
    <source>
        <dbReference type="SAM" id="MobiDB-lite"/>
    </source>
</evidence>
<name>A0A375AD56_9GAMM</name>
<organism evidence="2 3">
    <name type="scientific">Dickeya aquatica</name>
    <dbReference type="NCBI Taxonomy" id="1401087"/>
    <lineage>
        <taxon>Bacteria</taxon>
        <taxon>Pseudomonadati</taxon>
        <taxon>Pseudomonadota</taxon>
        <taxon>Gammaproteobacteria</taxon>
        <taxon>Enterobacterales</taxon>
        <taxon>Pectobacteriaceae</taxon>
        <taxon>Dickeya</taxon>
    </lineage>
</organism>
<dbReference type="KEGG" id="daq:DAQ1742_03010"/>
<keyword evidence="3" id="KW-1185">Reference proteome</keyword>
<sequence>MTPEKSRTTSRWLQGLPIQVHKNKKGEQHSEGITVWSKTTLNK</sequence>
<gene>
    <name evidence="2" type="ORF">DAQ1742_03010</name>
</gene>
<dbReference type="Proteomes" id="UP000294820">
    <property type="component" value="Chromosome 1"/>
</dbReference>
<feature type="region of interest" description="Disordered" evidence="1">
    <location>
        <begin position="22"/>
        <end position="43"/>
    </location>
</feature>
<proteinExistence type="predicted"/>
<accession>A0A375AD56</accession>